<evidence type="ECO:0000256" key="6">
    <source>
        <dbReference type="ARBA" id="ARBA00023136"/>
    </source>
</evidence>
<dbReference type="EMBL" id="SHBP01000026">
    <property type="protein sequence ID" value="RZO18533.1"/>
    <property type="molecule type" value="Genomic_DNA"/>
</dbReference>
<evidence type="ECO:0000256" key="3">
    <source>
        <dbReference type="ARBA" id="ARBA00022692"/>
    </source>
</evidence>
<evidence type="ECO:0000256" key="5">
    <source>
        <dbReference type="ARBA" id="ARBA00022989"/>
    </source>
</evidence>
<dbReference type="InterPro" id="IPR001046">
    <property type="entry name" value="NRAMP_fam"/>
</dbReference>
<dbReference type="GO" id="GO:0015086">
    <property type="term" value="F:cadmium ion transmembrane transporter activity"/>
    <property type="evidence" value="ECO:0007669"/>
    <property type="project" value="TreeGrafter"/>
</dbReference>
<evidence type="ECO:0000313" key="8">
    <source>
        <dbReference type="EMBL" id="RZO18533.1"/>
    </source>
</evidence>
<feature type="transmembrane region" description="Helical" evidence="7">
    <location>
        <begin position="33"/>
        <end position="55"/>
    </location>
</feature>
<dbReference type="AlphaFoldDB" id="A0A520MBF9"/>
<keyword evidence="3 7" id="KW-0812">Transmembrane</keyword>
<dbReference type="GO" id="GO:0034755">
    <property type="term" value="P:iron ion transmembrane transport"/>
    <property type="evidence" value="ECO:0007669"/>
    <property type="project" value="TreeGrafter"/>
</dbReference>
<dbReference type="PANTHER" id="PTHR11706">
    <property type="entry name" value="SOLUTE CARRIER PROTEIN FAMILY 11 MEMBER"/>
    <property type="match status" value="1"/>
</dbReference>
<keyword evidence="4" id="KW-0769">Symport</keyword>
<dbReference type="GO" id="GO:0005886">
    <property type="term" value="C:plasma membrane"/>
    <property type="evidence" value="ECO:0007669"/>
    <property type="project" value="TreeGrafter"/>
</dbReference>
<comment type="subcellular location">
    <subcellularLocation>
        <location evidence="1">Membrane</location>
        <topology evidence="1">Multi-pass membrane protein</topology>
    </subcellularLocation>
</comment>
<feature type="transmembrane region" description="Helical" evidence="7">
    <location>
        <begin position="141"/>
        <end position="160"/>
    </location>
</feature>
<dbReference type="PANTHER" id="PTHR11706:SF33">
    <property type="entry name" value="NATURAL RESISTANCE-ASSOCIATED MACROPHAGE PROTEIN 2"/>
    <property type="match status" value="1"/>
</dbReference>
<accession>A0A520MBF9</accession>
<reference evidence="8 9" key="1">
    <citation type="submission" date="2019-02" db="EMBL/GenBank/DDBJ databases">
        <title>Prokaryotic population dynamics and viral predation in marine succession experiment using metagenomics: the confinement effect.</title>
        <authorList>
            <person name="Haro-Moreno J.M."/>
            <person name="Rodriguez-Valera F."/>
            <person name="Lopez-Perez M."/>
        </authorList>
    </citation>
    <scope>NUCLEOTIDE SEQUENCE [LARGE SCALE GENOMIC DNA]</scope>
    <source>
        <strain evidence="8">MED-G170</strain>
    </source>
</reference>
<dbReference type="GO" id="GO:0015293">
    <property type="term" value="F:symporter activity"/>
    <property type="evidence" value="ECO:0007669"/>
    <property type="project" value="UniProtKB-KW"/>
</dbReference>
<evidence type="ECO:0000256" key="7">
    <source>
        <dbReference type="SAM" id="Phobius"/>
    </source>
</evidence>
<sequence>MRRFGPGLLVTAAFIGPGSIATASVAGANFGFVLLWALLFSLIATVVLQEMAARLGLVSSSGLAQALRTTFNHPTVNRAAVALVVAAIGIGNAAYEAGNISGAALGLQSITDLSAPVCAVVLGVIASVLLGSSGYKLLEPILIILVLIMSCVFVVTMIAIDVDYSGLVKGLLV</sequence>
<keyword evidence="6 7" id="KW-0472">Membrane</keyword>
<proteinExistence type="predicted"/>
<evidence type="ECO:0000313" key="9">
    <source>
        <dbReference type="Proteomes" id="UP000315889"/>
    </source>
</evidence>
<evidence type="ECO:0000256" key="4">
    <source>
        <dbReference type="ARBA" id="ARBA00022847"/>
    </source>
</evidence>
<feature type="non-terminal residue" evidence="8">
    <location>
        <position position="173"/>
    </location>
</feature>
<feature type="transmembrane region" description="Helical" evidence="7">
    <location>
        <begin position="76"/>
        <end position="95"/>
    </location>
</feature>
<gene>
    <name evidence="8" type="ORF">EVB03_09605</name>
</gene>
<dbReference type="GO" id="GO:0005384">
    <property type="term" value="F:manganese ion transmembrane transporter activity"/>
    <property type="evidence" value="ECO:0007669"/>
    <property type="project" value="TreeGrafter"/>
</dbReference>
<dbReference type="NCBIfam" id="NF037982">
    <property type="entry name" value="Nramp_1"/>
    <property type="match status" value="1"/>
</dbReference>
<feature type="transmembrane region" description="Helical" evidence="7">
    <location>
        <begin position="107"/>
        <end position="129"/>
    </location>
</feature>
<comment type="caution">
    <text evidence="8">The sequence shown here is derived from an EMBL/GenBank/DDBJ whole genome shotgun (WGS) entry which is preliminary data.</text>
</comment>
<organism evidence="8 9">
    <name type="scientific">SAR92 clade bacterium</name>
    <dbReference type="NCBI Taxonomy" id="2315479"/>
    <lineage>
        <taxon>Bacteria</taxon>
        <taxon>Pseudomonadati</taxon>
        <taxon>Pseudomonadota</taxon>
        <taxon>Gammaproteobacteria</taxon>
        <taxon>Cellvibrionales</taxon>
        <taxon>Porticoccaceae</taxon>
        <taxon>SAR92 clade</taxon>
    </lineage>
</organism>
<evidence type="ECO:0000256" key="2">
    <source>
        <dbReference type="ARBA" id="ARBA00022448"/>
    </source>
</evidence>
<keyword evidence="2" id="KW-0813">Transport</keyword>
<keyword evidence="5 7" id="KW-1133">Transmembrane helix</keyword>
<name>A0A520MBF9_9GAMM</name>
<evidence type="ECO:0000256" key="1">
    <source>
        <dbReference type="ARBA" id="ARBA00004141"/>
    </source>
</evidence>
<protein>
    <submittedName>
        <fullName evidence="8">Divalent metal cation transporter</fullName>
    </submittedName>
</protein>
<dbReference type="Pfam" id="PF01566">
    <property type="entry name" value="Nramp"/>
    <property type="match status" value="1"/>
</dbReference>
<dbReference type="Proteomes" id="UP000315889">
    <property type="component" value="Unassembled WGS sequence"/>
</dbReference>